<accession>A0A1H3J1U1</accession>
<dbReference type="SUPFAM" id="SSF52317">
    <property type="entry name" value="Class I glutamine amidotransferase-like"/>
    <property type="match status" value="1"/>
</dbReference>
<reference evidence="2 3" key="1">
    <citation type="submission" date="2016-10" db="EMBL/GenBank/DDBJ databases">
        <authorList>
            <person name="de Groot N.N."/>
        </authorList>
    </citation>
    <scope>NUCLEOTIDE SEQUENCE [LARGE SCALE GENOMIC DNA]</scope>
    <source>
        <strain evidence="2 3">APO</strain>
    </source>
</reference>
<gene>
    <name evidence="2" type="ORF">SAMN05192546_101387</name>
</gene>
<dbReference type="Pfam" id="PF01965">
    <property type="entry name" value="DJ-1_PfpI"/>
    <property type="match status" value="1"/>
</dbReference>
<dbReference type="InterPro" id="IPR002818">
    <property type="entry name" value="DJ-1/PfpI"/>
</dbReference>
<name>A0A1H3J1U1_9FIRM</name>
<feature type="domain" description="DJ-1/PfpI" evidence="1">
    <location>
        <begin position="19"/>
        <end position="187"/>
    </location>
</feature>
<dbReference type="EMBL" id="FNPV01000001">
    <property type="protein sequence ID" value="SDY33973.1"/>
    <property type="molecule type" value="Genomic_DNA"/>
</dbReference>
<dbReference type="Gene3D" id="3.40.50.880">
    <property type="match status" value="1"/>
</dbReference>
<dbReference type="STRING" id="159292.SAMN05192546_101387"/>
<evidence type="ECO:0000259" key="1">
    <source>
        <dbReference type="Pfam" id="PF01965"/>
    </source>
</evidence>
<dbReference type="PANTHER" id="PTHR43130">
    <property type="entry name" value="ARAC-FAMILY TRANSCRIPTIONAL REGULATOR"/>
    <property type="match status" value="1"/>
</dbReference>
<keyword evidence="3" id="KW-1185">Reference proteome</keyword>
<dbReference type="InterPro" id="IPR052158">
    <property type="entry name" value="INH-QAR"/>
</dbReference>
<evidence type="ECO:0000313" key="2">
    <source>
        <dbReference type="EMBL" id="SDY33973.1"/>
    </source>
</evidence>
<organism evidence="2 3">
    <name type="scientific">Tindallia californiensis</name>
    <dbReference type="NCBI Taxonomy" id="159292"/>
    <lineage>
        <taxon>Bacteria</taxon>
        <taxon>Bacillati</taxon>
        <taxon>Bacillota</taxon>
        <taxon>Clostridia</taxon>
        <taxon>Peptostreptococcales</taxon>
        <taxon>Tindalliaceae</taxon>
        <taxon>Tindallia</taxon>
    </lineage>
</organism>
<protein>
    <submittedName>
        <fullName evidence="2">DJ-1/PfpI family protein</fullName>
    </submittedName>
</protein>
<dbReference type="GO" id="GO:0006355">
    <property type="term" value="P:regulation of DNA-templated transcription"/>
    <property type="evidence" value="ECO:0007669"/>
    <property type="project" value="TreeGrafter"/>
</dbReference>
<evidence type="ECO:0000313" key="3">
    <source>
        <dbReference type="Proteomes" id="UP000199230"/>
    </source>
</evidence>
<dbReference type="AlphaFoldDB" id="A0A1H3J1U1"/>
<dbReference type="PANTHER" id="PTHR43130:SF14">
    <property type="entry name" value="DJ-1_PFPI DOMAIN-CONTAINING PROTEIN"/>
    <property type="match status" value="1"/>
</dbReference>
<proteinExistence type="predicted"/>
<sequence length="214" mass="23829">MASVGEEAIREGISNMRNVGIYVFEKVEVLDFAGPYEVFSVTSELNQYELFNVFTIAEKAGEIKTVNGLRIIADYSIDQHPKIDILVIPGGEGTRLQVGNEKVLNWIRHIQPKTEMTMSVCSGAVVLGKLGLLDYLESVTHHQVVHLLKKSAPNTIINENKRMIDHGHIATCGGISAGIDLSLHVVKKLHGDHIYEKTQSYMEYGEWKNEPSRG</sequence>
<dbReference type="Proteomes" id="UP000199230">
    <property type="component" value="Unassembled WGS sequence"/>
</dbReference>
<dbReference type="CDD" id="cd03139">
    <property type="entry name" value="GATase1_PfpI_2"/>
    <property type="match status" value="1"/>
</dbReference>
<dbReference type="InterPro" id="IPR029062">
    <property type="entry name" value="Class_I_gatase-like"/>
</dbReference>
<dbReference type="RefSeq" id="WP_207645999.1">
    <property type="nucleotide sequence ID" value="NZ_FNPV01000001.1"/>
</dbReference>